<dbReference type="Pfam" id="PF01030">
    <property type="entry name" value="Recep_L_domain"/>
    <property type="match status" value="2"/>
</dbReference>
<dbReference type="GO" id="GO:0043066">
    <property type="term" value="P:negative regulation of apoptotic process"/>
    <property type="evidence" value="ECO:0007669"/>
    <property type="project" value="TreeGrafter"/>
</dbReference>
<keyword evidence="25" id="KW-0539">Nucleus</keyword>
<dbReference type="PRINTS" id="PR00109">
    <property type="entry name" value="TYRKINASE"/>
</dbReference>
<dbReference type="GO" id="GO:0006506">
    <property type="term" value="P:GPI anchor biosynthetic process"/>
    <property type="evidence" value="ECO:0007669"/>
    <property type="project" value="InterPro"/>
</dbReference>
<dbReference type="GO" id="GO:0005634">
    <property type="term" value="C:nucleus"/>
    <property type="evidence" value="ECO:0007669"/>
    <property type="project" value="UniProtKB-SubCell"/>
</dbReference>
<dbReference type="GO" id="GO:0009925">
    <property type="term" value="C:basal plasma membrane"/>
    <property type="evidence" value="ECO:0007669"/>
    <property type="project" value="TreeGrafter"/>
</dbReference>
<evidence type="ECO:0000256" key="11">
    <source>
        <dbReference type="ARBA" id="ARBA00022729"/>
    </source>
</evidence>
<evidence type="ECO:0000256" key="24">
    <source>
        <dbReference type="ARBA" id="ARBA00023180"/>
    </source>
</evidence>
<comment type="catalytic activity">
    <reaction evidence="31">
        <text>L-tyrosyl-[protein] + ATP = O-phospho-L-tyrosyl-[protein] + ADP + H(+)</text>
        <dbReference type="Rhea" id="RHEA:10596"/>
        <dbReference type="Rhea" id="RHEA-COMP:10136"/>
        <dbReference type="Rhea" id="RHEA-COMP:20101"/>
        <dbReference type="ChEBI" id="CHEBI:15378"/>
        <dbReference type="ChEBI" id="CHEBI:30616"/>
        <dbReference type="ChEBI" id="CHEBI:46858"/>
        <dbReference type="ChEBI" id="CHEBI:61978"/>
        <dbReference type="ChEBI" id="CHEBI:456216"/>
        <dbReference type="EC" id="2.7.10.1"/>
    </reaction>
</comment>
<keyword evidence="24" id="KW-0325">Glycoprotein</keyword>
<feature type="transmembrane region" description="Helical" evidence="34">
    <location>
        <begin position="253"/>
        <end position="272"/>
    </location>
</feature>
<dbReference type="GO" id="GO:0038127">
    <property type="term" value="P:ERBB signaling pathway"/>
    <property type="evidence" value="ECO:0007669"/>
    <property type="project" value="UniProtKB-ARBA"/>
</dbReference>
<dbReference type="FunFam" id="3.80.20.20:FF:000014">
    <property type="entry name" value="Receptor protein-tyrosine kinase"/>
    <property type="match status" value="1"/>
</dbReference>
<dbReference type="GO" id="GO:0005769">
    <property type="term" value="C:early endosome"/>
    <property type="evidence" value="ECO:0007669"/>
    <property type="project" value="UniProtKB-SubCell"/>
</dbReference>
<evidence type="ECO:0000256" key="30">
    <source>
        <dbReference type="ARBA" id="ARBA00042465"/>
    </source>
</evidence>
<dbReference type="EC" id="2.7.10.1" evidence="5"/>
<dbReference type="CDD" id="cd00064">
    <property type="entry name" value="FU"/>
    <property type="match status" value="3"/>
</dbReference>
<dbReference type="PANTHER" id="PTHR24416:SF137">
    <property type="entry name" value="RECEPTOR TYROSINE-PROTEIN KINASE ERBB-2"/>
    <property type="match status" value="1"/>
</dbReference>
<dbReference type="InterPro" id="IPR017441">
    <property type="entry name" value="Protein_kinase_ATP_BS"/>
</dbReference>
<keyword evidence="37" id="KW-1185">Reference proteome</keyword>
<feature type="region of interest" description="Disordered" evidence="33">
    <location>
        <begin position="1521"/>
        <end position="1550"/>
    </location>
</feature>
<feature type="domain" description="Protein kinase" evidence="35">
    <location>
        <begin position="1054"/>
        <end position="1313"/>
    </location>
</feature>
<dbReference type="Proteomes" id="UP000465112">
    <property type="component" value="Chromosome 21"/>
</dbReference>
<evidence type="ECO:0000256" key="2">
    <source>
        <dbReference type="ARBA" id="ARBA00004199"/>
    </source>
</evidence>
<keyword evidence="6" id="KW-1003">Cell membrane</keyword>
<dbReference type="InterPro" id="IPR036941">
    <property type="entry name" value="Rcpt_L-dom_sf"/>
</dbReference>
<dbReference type="SUPFAM" id="SSF57184">
    <property type="entry name" value="Growth factor receptor domain"/>
    <property type="match status" value="2"/>
</dbReference>
<evidence type="ECO:0000256" key="21">
    <source>
        <dbReference type="ARBA" id="ARBA00023159"/>
    </source>
</evidence>
<dbReference type="Gene3D" id="6.10.250.2930">
    <property type="match status" value="1"/>
</dbReference>
<feature type="transmembrane region" description="Helical" evidence="34">
    <location>
        <begin position="199"/>
        <end position="220"/>
    </location>
</feature>
<evidence type="ECO:0000256" key="26">
    <source>
        <dbReference type="ARBA" id="ARBA00023273"/>
    </source>
</evidence>
<evidence type="ECO:0000256" key="5">
    <source>
        <dbReference type="ARBA" id="ARBA00011902"/>
    </source>
</evidence>
<evidence type="ECO:0000256" key="32">
    <source>
        <dbReference type="PROSITE-ProRule" id="PRU10141"/>
    </source>
</evidence>
<evidence type="ECO:0000256" key="9">
    <source>
        <dbReference type="ARBA" id="ARBA00022679"/>
    </source>
</evidence>
<reference evidence="36 37" key="1">
    <citation type="submission" date="2019-06" db="EMBL/GenBank/DDBJ databases">
        <title>A chromosome-scale genome assembly of the European perch, Perca fluviatilis.</title>
        <authorList>
            <person name="Roques C."/>
            <person name="Zahm M."/>
            <person name="Cabau C."/>
            <person name="Klopp C."/>
            <person name="Bouchez O."/>
            <person name="Donnadieu C."/>
            <person name="Kuhl H."/>
            <person name="Gislard M."/>
            <person name="Guendouz S."/>
            <person name="Journot L."/>
            <person name="Haffray P."/>
            <person name="Bestin A."/>
            <person name="Morvezen R."/>
            <person name="Feron R."/>
            <person name="Wen M."/>
            <person name="Jouanno E."/>
            <person name="Herpin A."/>
            <person name="Schartl M."/>
            <person name="Postlethwait J."/>
            <person name="Schaerlinger B."/>
            <person name="Chardard D."/>
            <person name="Lecocq T."/>
            <person name="Poncet C."/>
            <person name="Jaffrelo L."/>
            <person name="Lampietro C."/>
            <person name="Guiguen Y."/>
        </authorList>
    </citation>
    <scope>NUCLEOTIDE SEQUENCE [LARGE SCALE GENOMIC DNA]</scope>
    <source>
        <tissue evidence="36">Blood</tissue>
    </source>
</reference>
<keyword evidence="11" id="KW-0732">Signal</keyword>
<dbReference type="GO" id="GO:0004714">
    <property type="term" value="F:transmembrane receptor protein tyrosine kinase activity"/>
    <property type="evidence" value="ECO:0007669"/>
    <property type="project" value="UniProtKB-EC"/>
</dbReference>
<keyword evidence="12 32" id="KW-0547">Nucleotide-binding</keyword>
<keyword evidence="17" id="KW-0805">Transcription regulation</keyword>
<feature type="region of interest" description="Disordered" evidence="33">
    <location>
        <begin position="1437"/>
        <end position="1506"/>
    </location>
</feature>
<dbReference type="EMBL" id="VHII01000021">
    <property type="protein sequence ID" value="KAF1373894.1"/>
    <property type="molecule type" value="Genomic_DNA"/>
</dbReference>
<feature type="transmembrane region" description="Helical" evidence="34">
    <location>
        <begin position="342"/>
        <end position="360"/>
    </location>
</feature>
<keyword evidence="14" id="KW-0418">Kinase</keyword>
<dbReference type="GO" id="GO:0048471">
    <property type="term" value="C:perinuclear region of cytoplasm"/>
    <property type="evidence" value="ECO:0007669"/>
    <property type="project" value="UniProtKB-SubCell"/>
</dbReference>
<keyword evidence="18 34" id="KW-0472">Membrane</keyword>
<evidence type="ECO:0000256" key="18">
    <source>
        <dbReference type="ARBA" id="ARBA00023136"/>
    </source>
</evidence>
<dbReference type="PROSITE" id="PS50011">
    <property type="entry name" value="PROTEIN_KINASE_DOM"/>
    <property type="match status" value="1"/>
</dbReference>
<keyword evidence="15 32" id="KW-0067">ATP-binding</keyword>
<dbReference type="InterPro" id="IPR049328">
    <property type="entry name" value="TM_ErbB1"/>
</dbReference>
<protein>
    <recommendedName>
        <fullName evidence="28">Receptor tyrosine-protein kinase erbB-2</fullName>
        <ecNumber evidence="5">2.7.10.1</ecNumber>
    </recommendedName>
    <alternativeName>
        <fullName evidence="29">Proto-oncogene c-ErbB-2</fullName>
    </alternativeName>
    <alternativeName>
        <fullName evidence="30">p185erbB2</fullName>
    </alternativeName>
</protein>
<evidence type="ECO:0000256" key="20">
    <source>
        <dbReference type="ARBA" id="ARBA00023157"/>
    </source>
</evidence>
<dbReference type="InterPro" id="IPR050122">
    <property type="entry name" value="RTK"/>
</dbReference>
<evidence type="ECO:0000256" key="1">
    <source>
        <dbReference type="ARBA" id="ARBA00004123"/>
    </source>
</evidence>
<dbReference type="InterPro" id="IPR000719">
    <property type="entry name" value="Prot_kinase_dom"/>
</dbReference>
<keyword evidence="7" id="KW-0963">Cytoplasm</keyword>
<dbReference type="Pfam" id="PF14843">
    <property type="entry name" value="GF_recep_IV"/>
    <property type="match status" value="1"/>
</dbReference>
<name>A0A6A5ECT6_PERFL</name>
<dbReference type="FunFam" id="2.10.220.10:FF:000009">
    <property type="entry name" value="Receptor protein-tyrosine kinase"/>
    <property type="match status" value="1"/>
</dbReference>
<evidence type="ECO:0000256" key="27">
    <source>
        <dbReference type="ARBA" id="ARBA00037619"/>
    </source>
</evidence>
<dbReference type="InterPro" id="IPR011009">
    <property type="entry name" value="Kinase-like_dom_sf"/>
</dbReference>
<evidence type="ECO:0000256" key="15">
    <source>
        <dbReference type="ARBA" id="ARBA00022840"/>
    </source>
</evidence>
<keyword evidence="20" id="KW-1015">Disulfide bond</keyword>
<dbReference type="InterPro" id="IPR008266">
    <property type="entry name" value="Tyr_kinase_AS"/>
</dbReference>
<dbReference type="SUPFAM" id="SSF56112">
    <property type="entry name" value="Protein kinase-like (PK-like)"/>
    <property type="match status" value="1"/>
</dbReference>
<dbReference type="Gene3D" id="3.30.200.20">
    <property type="entry name" value="Phosphorylase Kinase, domain 1"/>
    <property type="match status" value="1"/>
</dbReference>
<dbReference type="SMART" id="SM00261">
    <property type="entry name" value="FU"/>
    <property type="match status" value="3"/>
</dbReference>
<dbReference type="InterPro" id="IPR009030">
    <property type="entry name" value="Growth_fac_rcpt_cys_sf"/>
</dbReference>
<dbReference type="Pfam" id="PF04080">
    <property type="entry name" value="Per1"/>
    <property type="match status" value="1"/>
</dbReference>
<evidence type="ECO:0000256" key="25">
    <source>
        <dbReference type="ARBA" id="ARBA00023242"/>
    </source>
</evidence>
<keyword evidence="23" id="KW-0675">Receptor</keyword>
<comment type="caution">
    <text evidence="36">The sequence shown here is derived from an EMBL/GenBank/DDBJ whole genome shotgun (WGS) entry which is preliminary data.</text>
</comment>
<feature type="transmembrane region" description="Helical" evidence="34">
    <location>
        <begin position="284"/>
        <end position="304"/>
    </location>
</feature>
<keyword evidence="26" id="KW-0966">Cell projection</keyword>
<organism evidence="36 37">
    <name type="scientific">Perca fluviatilis</name>
    <name type="common">European perch</name>
    <dbReference type="NCBI Taxonomy" id="8168"/>
    <lineage>
        <taxon>Eukaryota</taxon>
        <taxon>Metazoa</taxon>
        <taxon>Chordata</taxon>
        <taxon>Craniata</taxon>
        <taxon>Vertebrata</taxon>
        <taxon>Euteleostomi</taxon>
        <taxon>Actinopterygii</taxon>
        <taxon>Neopterygii</taxon>
        <taxon>Teleostei</taxon>
        <taxon>Neoteleostei</taxon>
        <taxon>Acanthomorphata</taxon>
        <taxon>Eupercaria</taxon>
        <taxon>Perciformes</taxon>
        <taxon>Percoidei</taxon>
        <taxon>Percidae</taxon>
        <taxon>Percinae</taxon>
        <taxon>Perca</taxon>
    </lineage>
</organism>
<dbReference type="InterPro" id="IPR006211">
    <property type="entry name" value="Furin-like_Cys-rich_dom"/>
</dbReference>
<feature type="binding site" evidence="32">
    <location>
        <position position="1087"/>
    </location>
    <ligand>
        <name>ATP</name>
        <dbReference type="ChEBI" id="CHEBI:30616"/>
    </ligand>
</feature>
<feature type="transmembrane region" description="Helical" evidence="34">
    <location>
        <begin position="138"/>
        <end position="155"/>
    </location>
</feature>
<dbReference type="InterPro" id="IPR032778">
    <property type="entry name" value="GF_recep_IV"/>
</dbReference>
<evidence type="ECO:0000256" key="34">
    <source>
        <dbReference type="SAM" id="Phobius"/>
    </source>
</evidence>
<evidence type="ECO:0000256" key="10">
    <source>
        <dbReference type="ARBA" id="ARBA00022692"/>
    </source>
</evidence>
<keyword evidence="13" id="KW-0967">Endosome</keyword>
<dbReference type="Pfam" id="PF07714">
    <property type="entry name" value="PK_Tyr_Ser-Thr"/>
    <property type="match status" value="1"/>
</dbReference>
<evidence type="ECO:0000256" key="7">
    <source>
        <dbReference type="ARBA" id="ARBA00022490"/>
    </source>
</evidence>
<comment type="function">
    <text evidence="27">In the nucleus is involved in transcriptional regulation. Associates with the 5'-TCAAATTC-3' sequence in the PTGS2/COX-2 promoter and activates its transcription. Implicated in transcriptional activation of CDKN1A; the function involves STAT3 and SRC. Involved in the transcription of rRNA genes by RNA Pol I and enhances protein synthesis and cell growth.</text>
</comment>
<feature type="transmembrane region" description="Helical" evidence="34">
    <location>
        <begin position="167"/>
        <end position="187"/>
    </location>
</feature>
<proteinExistence type="predicted"/>
<dbReference type="PANTHER" id="PTHR24416">
    <property type="entry name" value="TYROSINE-PROTEIN KINASE RECEPTOR"/>
    <property type="match status" value="1"/>
</dbReference>
<evidence type="ECO:0000256" key="22">
    <source>
        <dbReference type="ARBA" id="ARBA00023163"/>
    </source>
</evidence>
<evidence type="ECO:0000256" key="33">
    <source>
        <dbReference type="SAM" id="MobiDB-lite"/>
    </source>
</evidence>
<dbReference type="CDD" id="cd12087">
    <property type="entry name" value="TM_EGFR-like"/>
    <property type="match status" value="1"/>
</dbReference>
<evidence type="ECO:0000256" key="28">
    <source>
        <dbReference type="ARBA" id="ARBA00040669"/>
    </source>
</evidence>
<dbReference type="GO" id="GO:0005524">
    <property type="term" value="F:ATP binding"/>
    <property type="evidence" value="ECO:0007669"/>
    <property type="project" value="UniProtKB-UniRule"/>
</dbReference>
<evidence type="ECO:0000313" key="37">
    <source>
        <dbReference type="Proteomes" id="UP000465112"/>
    </source>
</evidence>
<dbReference type="FunFam" id="2.10.220.10:FF:000001">
    <property type="entry name" value="Receptor protein-tyrosine kinase"/>
    <property type="match status" value="1"/>
</dbReference>
<evidence type="ECO:0000256" key="3">
    <source>
        <dbReference type="ARBA" id="ARBA00004412"/>
    </source>
</evidence>
<evidence type="ECO:0000256" key="29">
    <source>
        <dbReference type="ARBA" id="ARBA00041969"/>
    </source>
</evidence>
<evidence type="ECO:0000256" key="8">
    <source>
        <dbReference type="ARBA" id="ARBA00022553"/>
    </source>
</evidence>
<dbReference type="Pfam" id="PF00757">
    <property type="entry name" value="Furin-like"/>
    <property type="match status" value="1"/>
</dbReference>
<evidence type="ECO:0000313" key="36">
    <source>
        <dbReference type="EMBL" id="KAF1373894.1"/>
    </source>
</evidence>
<evidence type="ECO:0000256" key="12">
    <source>
        <dbReference type="ARBA" id="ARBA00022741"/>
    </source>
</evidence>
<evidence type="ECO:0000256" key="23">
    <source>
        <dbReference type="ARBA" id="ARBA00023170"/>
    </source>
</evidence>
<feature type="compositionally biased region" description="Polar residues" evidence="33">
    <location>
        <begin position="1469"/>
        <end position="1478"/>
    </location>
</feature>
<feature type="transmembrane region" description="Helical" evidence="34">
    <location>
        <begin position="227"/>
        <end position="247"/>
    </location>
</feature>
<sequence>MSLPSRRAFESPSGPRLSNMASAVTLPRCTSVRLPAVATVVLLLMSVTTVQASQGDKEPVYRDCVKQCVRTNCTGARLRGFQSAQPQYMALTGWTCRDDCRYQCMWTTVGLYQAEGYRVPQFHGKWPFARFLCFEEPASALASLLNGLACLLMLLRYRGTVPRQSPMYHTINAFSLVSLNAWFWSTVFHTRDTYLTEKMDYFCATAVILYSIYLCCVRTLGLRRPGVSSMVGVLLILAFTSHVSYLTFVSFDYGYNMAANATIGMVNLLWWLCWCWQNRRTLPYWWKCGLVVLLLHGLALLELLDFPPMLWVLDAHAVWHLSTIPVHFLFYRGAGSQQMEAARSLVFVGAVLLAVTGTLGREVCLGTDMKLDLPSSLENHYETLRLLYTGCQVVHGNLEITHLHGNPDLSFLQGIVEVQGYVLVGHVSVSLLPLDNLRIIRGSQLYNSSYALAVLDNTLGGQGLRTLRLRSLTEILLGGVYIWGNPQLCFPDPQNIIWRDTLDEQNIHNRLHKLQLRAPKCPSCSSVCGKSCWGETAQDCQTLTRIECASGCQRCKGPLPNDCCHLQCAAGCTGPKDSDCLACRHFNDSGVCKENCPPPTIYDPSTYQTKPNPNKKFNFGATCVKTCPYNYLAMEVACTLVCPRANQEVVVSHPDGNEMQKCEKCEGDCPKVCYGLGMDNLGVMDNNGIIMVTSTNVEQFNKCKKIFGSLAFLPQSFASDPVSNTSGLSLEQLSAFKRLEEITGYLYIDAWPEEWTNLSVFENLKVIRGRMLYKGVFSLAIQNLHIRSLGLRSLRSVSGGLVLLHNNSQLCYTSSLPWDSLLHPTQGPHRIVSKNQDAQLCEEEGRVCHPLCEGGCWGPGPSQCASCKAFQRGTECVEQCDIYQGSIREYTDGSLCVACHSECRSLNGSASCHGPGAEHCSECRHFQDAELCVDHCPSGVKEDQQTVWKYSNATGHCLPCNTNCTLSCTVMDERGCPIDTRTGPGTTIAAAVGGVVLFFILLALLVFYLRRQKKLRRKETMRRILQEHELVEPLTPSGASPNQAQMRILKETELKKLRVLGAGAFGTVYKGVWAPDGENVKIPVAIKVLRENTSPKANKEILDEAYVMAGVASPYVCRLLGICLTSTVQLVTQLMPYGCLLDYVRENKDRIGSQFLLNWCVQIAKGMSYLEEVRLVHRDLAARNVLVKNPNHVKITDFGLARLLDIDETEYHADGGKVPIKWMALESILHRKFTHQSDVWSYGVTVWELMTFGAKPYDMIPAREIPDVLEGGERLPQPLICTIDVYMIMVKCWMIDPESRPRFKDLVNDFSAMARDPPRYVVIQNDEQMSMSSPVDSQFFRMLLEEEGNNMRELLDAEEYLVPQPNHFPRTQGDGASRHQSYRSRDQGLDVEPSVAGGPRSMYSSLSTLGRSQYPTLPLGASTSNGVWVPQYPTLARSPSAGGQSDSVFLDGTPDELPPGSPGRYSRDPTYSNGSQGDLETDGPNGFHPSHHLNHSLPRRSHGYNHNHVLPEYVNQEIQDLRPGIPDRPSTLPRKGSRVDRRLPNGLSSGHSVENPGYLVPVIVGAATSPAFDNPYYLDLVAKANAVARAAALDGPETLERDGGVPRHVNGFLTSTAENPEYLGLADTWSGYT</sequence>
<dbReference type="SMART" id="SM00219">
    <property type="entry name" value="TyrKc"/>
    <property type="match status" value="1"/>
</dbReference>
<keyword evidence="8" id="KW-0597">Phosphoprotein</keyword>
<dbReference type="InterPro" id="IPR007217">
    <property type="entry name" value="Per1-like"/>
</dbReference>
<dbReference type="InterPro" id="IPR044912">
    <property type="entry name" value="Egfr_JX_dom"/>
</dbReference>
<dbReference type="Gene3D" id="1.10.510.10">
    <property type="entry name" value="Transferase(Phosphotransferase) domain 1"/>
    <property type="match status" value="1"/>
</dbReference>
<dbReference type="PROSITE" id="PS00109">
    <property type="entry name" value="PROTEIN_KINASE_TYR"/>
    <property type="match status" value="1"/>
</dbReference>
<keyword evidence="21" id="KW-0010">Activator</keyword>
<evidence type="ECO:0000256" key="14">
    <source>
        <dbReference type="ARBA" id="ARBA00022777"/>
    </source>
</evidence>
<dbReference type="InterPro" id="IPR000494">
    <property type="entry name" value="Rcpt_L-dom"/>
</dbReference>
<accession>A0A6A5ECT6</accession>
<evidence type="ECO:0000256" key="17">
    <source>
        <dbReference type="ARBA" id="ARBA00023015"/>
    </source>
</evidence>
<keyword evidence="19" id="KW-0829">Tyrosine-protein kinase</keyword>
<dbReference type="GO" id="GO:0030182">
    <property type="term" value="P:neuron differentiation"/>
    <property type="evidence" value="ECO:0007669"/>
    <property type="project" value="TreeGrafter"/>
</dbReference>
<dbReference type="FunFam" id="1.10.510.10:FF:002828">
    <property type="entry name" value="Receptor tyrosine-protein kinase erbB-2"/>
    <property type="match status" value="1"/>
</dbReference>
<dbReference type="GO" id="GO:0008284">
    <property type="term" value="P:positive regulation of cell population proliferation"/>
    <property type="evidence" value="ECO:0007669"/>
    <property type="project" value="TreeGrafter"/>
</dbReference>
<evidence type="ECO:0000256" key="6">
    <source>
        <dbReference type="ARBA" id="ARBA00022475"/>
    </source>
</evidence>
<dbReference type="GO" id="GO:0043410">
    <property type="term" value="P:positive regulation of MAPK cascade"/>
    <property type="evidence" value="ECO:0007669"/>
    <property type="project" value="TreeGrafter"/>
</dbReference>
<feature type="transmembrane region" description="Helical" evidence="34">
    <location>
        <begin position="988"/>
        <end position="1009"/>
    </location>
</feature>
<dbReference type="Pfam" id="PF21314">
    <property type="entry name" value="TM_ErbB1"/>
    <property type="match status" value="1"/>
</dbReference>
<dbReference type="InterPro" id="IPR006212">
    <property type="entry name" value="Furin_repeat"/>
</dbReference>
<feature type="region of interest" description="Disordered" evidence="33">
    <location>
        <begin position="1364"/>
        <end position="1407"/>
    </location>
</feature>
<keyword evidence="22" id="KW-0804">Transcription</keyword>
<dbReference type="SUPFAM" id="SSF52058">
    <property type="entry name" value="L domain-like"/>
    <property type="match status" value="2"/>
</dbReference>
<feature type="compositionally biased region" description="Basic residues" evidence="33">
    <location>
        <begin position="1489"/>
        <end position="1505"/>
    </location>
</feature>
<evidence type="ECO:0000256" key="16">
    <source>
        <dbReference type="ARBA" id="ARBA00022989"/>
    </source>
</evidence>
<dbReference type="Gene3D" id="2.10.220.10">
    <property type="entry name" value="Hormone Receptor, Insulin-like Growth Factor Receptor 1, Chain A, domain 2"/>
    <property type="match status" value="3"/>
</dbReference>
<evidence type="ECO:0000256" key="4">
    <source>
        <dbReference type="ARBA" id="ARBA00004556"/>
    </source>
</evidence>
<dbReference type="InterPro" id="IPR020635">
    <property type="entry name" value="Tyr_kinase_cat_dom"/>
</dbReference>
<dbReference type="PROSITE" id="PS00107">
    <property type="entry name" value="PROTEIN_KINASE_ATP"/>
    <property type="match status" value="1"/>
</dbReference>
<dbReference type="GO" id="GO:0032587">
    <property type="term" value="C:ruffle membrane"/>
    <property type="evidence" value="ECO:0007669"/>
    <property type="project" value="UniProtKB-SubCell"/>
</dbReference>
<dbReference type="Gene3D" id="3.80.20.20">
    <property type="entry name" value="Receptor L-domain"/>
    <property type="match status" value="2"/>
</dbReference>
<evidence type="ECO:0000256" key="13">
    <source>
        <dbReference type="ARBA" id="ARBA00022753"/>
    </source>
</evidence>
<keyword evidence="16 34" id="KW-1133">Transmembrane helix</keyword>
<feature type="transmembrane region" description="Helical" evidence="34">
    <location>
        <begin position="310"/>
        <end position="330"/>
    </location>
</feature>
<evidence type="ECO:0000259" key="35">
    <source>
        <dbReference type="PROSITE" id="PS50011"/>
    </source>
</evidence>
<evidence type="ECO:0000256" key="19">
    <source>
        <dbReference type="ARBA" id="ARBA00023137"/>
    </source>
</evidence>
<dbReference type="GO" id="GO:0043235">
    <property type="term" value="C:receptor complex"/>
    <property type="evidence" value="ECO:0007669"/>
    <property type="project" value="TreeGrafter"/>
</dbReference>
<dbReference type="InterPro" id="IPR001245">
    <property type="entry name" value="Ser-Thr/Tyr_kinase_cat_dom"/>
</dbReference>
<comment type="subcellular location">
    <subcellularLocation>
        <location evidence="2">Cell projection</location>
        <location evidence="2">Ruffle membrane</location>
        <topology evidence="2">Single-pass type I membrane protein</topology>
    </subcellularLocation>
    <subcellularLocation>
        <location evidence="4">Cytoplasm</location>
        <location evidence="4">Perinuclear region</location>
    </subcellularLocation>
    <subcellularLocation>
        <location evidence="3">Early endosome</location>
    </subcellularLocation>
    <subcellularLocation>
        <location evidence="1">Nucleus</location>
    </subcellularLocation>
</comment>
<keyword evidence="10 34" id="KW-0812">Transmembrane</keyword>
<gene>
    <name evidence="36" type="ORF">PFLUV_G00243660</name>
</gene>
<keyword evidence="9" id="KW-0808">Transferase</keyword>
<evidence type="ECO:0000256" key="31">
    <source>
        <dbReference type="ARBA" id="ARBA00051243"/>
    </source>
</evidence>
<dbReference type="FunFam" id="3.30.200.20:FF:000184">
    <property type="entry name" value="Receptor protein-tyrosine kinase"/>
    <property type="match status" value="1"/>
</dbReference>